<keyword evidence="4" id="KW-1185">Reference proteome</keyword>
<dbReference type="PANTHER" id="PTHR11820">
    <property type="entry name" value="ACYLPYRUVASE"/>
    <property type="match status" value="1"/>
</dbReference>
<evidence type="ECO:0000313" key="3">
    <source>
        <dbReference type="EMBL" id="MER5173697.1"/>
    </source>
</evidence>
<dbReference type="GO" id="GO:0016787">
    <property type="term" value="F:hydrolase activity"/>
    <property type="evidence" value="ECO:0007669"/>
    <property type="project" value="UniProtKB-KW"/>
</dbReference>
<dbReference type="Gene3D" id="3.90.850.10">
    <property type="entry name" value="Fumarylacetoacetase-like, C-terminal domain"/>
    <property type="match status" value="1"/>
</dbReference>
<organism evidence="3 4">
    <name type="scientific">Thioclava kandeliae</name>
    <dbReference type="NCBI Taxonomy" id="3070818"/>
    <lineage>
        <taxon>Bacteria</taxon>
        <taxon>Pseudomonadati</taxon>
        <taxon>Pseudomonadota</taxon>
        <taxon>Alphaproteobacteria</taxon>
        <taxon>Rhodobacterales</taxon>
        <taxon>Paracoccaceae</taxon>
        <taxon>Thioclava</taxon>
    </lineage>
</organism>
<keyword evidence="1" id="KW-0479">Metal-binding</keyword>
<accession>A0ABV1SLB3</accession>
<dbReference type="InterPro" id="IPR011234">
    <property type="entry name" value="Fumarylacetoacetase-like_C"/>
</dbReference>
<evidence type="ECO:0000256" key="1">
    <source>
        <dbReference type="ARBA" id="ARBA00022723"/>
    </source>
</evidence>
<name>A0ABV1SLB3_9RHOB</name>
<evidence type="ECO:0000259" key="2">
    <source>
        <dbReference type="Pfam" id="PF01557"/>
    </source>
</evidence>
<evidence type="ECO:0000313" key="4">
    <source>
        <dbReference type="Proteomes" id="UP001438953"/>
    </source>
</evidence>
<reference evidence="3 4" key="2">
    <citation type="submission" date="2024-06" db="EMBL/GenBank/DDBJ databases">
        <title>Thioclava kandeliae sp. nov. from a rhizosphere soil sample of Kandelia candel in a mangrove.</title>
        <authorList>
            <person name="Mu T."/>
        </authorList>
    </citation>
    <scope>NUCLEOTIDE SEQUENCE [LARGE SCALE GENOMIC DNA]</scope>
    <source>
        <strain evidence="3 4">CPCC 100088</strain>
    </source>
</reference>
<dbReference type="EMBL" id="JAYWLC010000025">
    <property type="protein sequence ID" value="MER5173697.1"/>
    <property type="molecule type" value="Genomic_DNA"/>
</dbReference>
<keyword evidence="3" id="KW-0378">Hydrolase</keyword>
<dbReference type="SUPFAM" id="SSF56529">
    <property type="entry name" value="FAH"/>
    <property type="match status" value="1"/>
</dbReference>
<feature type="domain" description="Fumarylacetoacetase-like C-terminal" evidence="2">
    <location>
        <begin position="78"/>
        <end position="292"/>
    </location>
</feature>
<reference evidence="3 4" key="1">
    <citation type="submission" date="2024-01" db="EMBL/GenBank/DDBJ databases">
        <authorList>
            <person name="Deng Y."/>
            <person name="Su J."/>
        </authorList>
    </citation>
    <scope>NUCLEOTIDE SEQUENCE [LARGE SCALE GENOMIC DNA]</scope>
    <source>
        <strain evidence="3 4">CPCC 100088</strain>
    </source>
</reference>
<sequence>MRFVRFALKSGNIDQARIGALSKDSSQILPLDALCRSGDLLDLIGREAEAEALAATVTPIAAADATLLAPIPRPARNIFCVGKNYHAHAAEFHRSGFDASAGQSATPDFPIIFTKASNTVTGPGCEIPSWLDDSQSTDYEGELAVIIGKGGRGISKENAMDHVWGYTVANDVTARTLQKDHRQWFIGKSIDAFCPMGPCISTVSEIADLNTMRLTTHVNGEKRQDAVIADLIFDIPTLIETLSKRLTLEPGDIILTGTPEGVGIGMTPPVYLAKGDVVSVEISGIGLLENTVA</sequence>
<protein>
    <submittedName>
        <fullName evidence="3">Fumarylacetoacetate hydrolase family protein</fullName>
    </submittedName>
</protein>
<comment type="caution">
    <text evidence="3">The sequence shown here is derived from an EMBL/GenBank/DDBJ whole genome shotgun (WGS) entry which is preliminary data.</text>
</comment>
<gene>
    <name evidence="3" type="ORF">VSX56_18200</name>
</gene>
<proteinExistence type="predicted"/>
<dbReference type="Proteomes" id="UP001438953">
    <property type="component" value="Unassembled WGS sequence"/>
</dbReference>
<dbReference type="Pfam" id="PF01557">
    <property type="entry name" value="FAA_hydrolase"/>
    <property type="match status" value="1"/>
</dbReference>
<dbReference type="RefSeq" id="WP_339115368.1">
    <property type="nucleotide sequence ID" value="NZ_JAYWLC010000025.1"/>
</dbReference>
<dbReference type="PANTHER" id="PTHR11820:SF7">
    <property type="entry name" value="ACYLPYRUVASE FAHD1, MITOCHONDRIAL"/>
    <property type="match status" value="1"/>
</dbReference>
<dbReference type="InterPro" id="IPR036663">
    <property type="entry name" value="Fumarylacetoacetase_C_sf"/>
</dbReference>